<dbReference type="InterPro" id="IPR051086">
    <property type="entry name" value="RNase_D-like"/>
</dbReference>
<dbReference type="GO" id="GO:0003676">
    <property type="term" value="F:nucleic acid binding"/>
    <property type="evidence" value="ECO:0007669"/>
    <property type="project" value="InterPro"/>
</dbReference>
<keyword evidence="1" id="KW-0963">Cytoplasm</keyword>
<dbReference type="Pfam" id="PF21293">
    <property type="entry name" value="RNAseD_HRDC_C"/>
    <property type="match status" value="1"/>
</dbReference>
<dbReference type="InterPro" id="IPR036397">
    <property type="entry name" value="RNaseH_sf"/>
</dbReference>
<dbReference type="SMART" id="SM00341">
    <property type="entry name" value="HRDC"/>
    <property type="match status" value="1"/>
</dbReference>
<dbReference type="NCBIfam" id="TIGR01388">
    <property type="entry name" value="rnd"/>
    <property type="match status" value="1"/>
</dbReference>
<dbReference type="InterPro" id="IPR048579">
    <property type="entry name" value="RNAseD_HRDC_C"/>
</dbReference>
<dbReference type="GO" id="GO:0033890">
    <property type="term" value="F:ribonuclease D activity"/>
    <property type="evidence" value="ECO:0007669"/>
    <property type="project" value="InterPro"/>
</dbReference>
<evidence type="ECO:0000256" key="2">
    <source>
        <dbReference type="ARBA" id="ARBA00022694"/>
    </source>
</evidence>
<evidence type="ECO:0000313" key="7">
    <source>
        <dbReference type="EMBL" id="OFE11857.1"/>
    </source>
</evidence>
<evidence type="ECO:0000259" key="6">
    <source>
        <dbReference type="PROSITE" id="PS50967"/>
    </source>
</evidence>
<protein>
    <submittedName>
        <fullName evidence="7">Ribonuclease D</fullName>
    </submittedName>
</protein>
<dbReference type="SUPFAM" id="SSF47819">
    <property type="entry name" value="HRDC-like"/>
    <property type="match status" value="2"/>
</dbReference>
<dbReference type="InterPro" id="IPR010997">
    <property type="entry name" value="HRDC-like_sf"/>
</dbReference>
<keyword evidence="8" id="KW-1185">Reference proteome</keyword>
<dbReference type="GO" id="GO:0008033">
    <property type="term" value="P:tRNA processing"/>
    <property type="evidence" value="ECO:0007669"/>
    <property type="project" value="UniProtKB-KW"/>
</dbReference>
<dbReference type="GO" id="GO:0008408">
    <property type="term" value="F:3'-5' exonuclease activity"/>
    <property type="evidence" value="ECO:0007669"/>
    <property type="project" value="InterPro"/>
</dbReference>
<evidence type="ECO:0000256" key="5">
    <source>
        <dbReference type="ARBA" id="ARBA00022839"/>
    </source>
</evidence>
<evidence type="ECO:0000256" key="4">
    <source>
        <dbReference type="ARBA" id="ARBA00022801"/>
    </source>
</evidence>
<dbReference type="AlphaFoldDB" id="A0A1E8CHW9"/>
<dbReference type="Gene3D" id="1.10.150.80">
    <property type="entry name" value="HRDC domain"/>
    <property type="match status" value="2"/>
</dbReference>
<proteinExistence type="predicted"/>
<dbReference type="SMART" id="SM00474">
    <property type="entry name" value="35EXOc"/>
    <property type="match status" value="1"/>
</dbReference>
<dbReference type="SUPFAM" id="SSF53098">
    <property type="entry name" value="Ribonuclease H-like"/>
    <property type="match status" value="1"/>
</dbReference>
<dbReference type="InterPro" id="IPR006292">
    <property type="entry name" value="RNase_D"/>
</dbReference>
<dbReference type="Proteomes" id="UP000175669">
    <property type="component" value="Unassembled WGS sequence"/>
</dbReference>
<organism evidence="7 8">
    <name type="scientific">Pseudohongiella acticola</name>
    <dbReference type="NCBI Taxonomy" id="1524254"/>
    <lineage>
        <taxon>Bacteria</taxon>
        <taxon>Pseudomonadati</taxon>
        <taxon>Pseudomonadota</taxon>
        <taxon>Gammaproteobacteria</taxon>
        <taxon>Pseudomonadales</taxon>
        <taxon>Pseudohongiellaceae</taxon>
        <taxon>Pseudohongiella</taxon>
    </lineage>
</organism>
<keyword evidence="4" id="KW-0378">Hydrolase</keyword>
<sequence>MIDFPAPELVVDDARLAQLCQHWRTLPMLALDTEFIRVSTFYPRAGLIQVGDGQSSYLLDPLFIKVWQPFMEILTEPGITKVMHSCSEDLVVFNYLYGCMPGPLFDTQKAAGFLGHGYSISYLNLVLHITGVELSKGETRSDWLKRPLSDNQVKYAALDVAYLPRLHQELESALAQDCKLDYLREECERMRQISLASEDQDRWADLYLSMGAAWRLNARQLGALKELCIWREQVSRQRDKPRAWIARDADLIALAQAMPSDQQGLNQLSDLNRNIYQQDAETLLALIAESEAVAPAIADNLEGAPMSQTQRATLKRCQQAVRAVAAETGIAEELLARKKQLITLMHMNRRAAMGNDGKLAWPEDLSGWQQSLLVEPLTRILGGSGSGGEADAR</sequence>
<dbReference type="RefSeq" id="WP_070115482.1">
    <property type="nucleotide sequence ID" value="NZ_MASR01000001.1"/>
</dbReference>
<reference evidence="8" key="1">
    <citation type="submission" date="2016-07" db="EMBL/GenBank/DDBJ databases">
        <authorList>
            <person name="Florea S."/>
            <person name="Webb J.S."/>
            <person name="Jaromczyk J."/>
            <person name="Schardl C.L."/>
        </authorList>
    </citation>
    <scope>NUCLEOTIDE SEQUENCE [LARGE SCALE GENOMIC DNA]</scope>
    <source>
        <strain evidence="8">KCTC 42131</strain>
    </source>
</reference>
<dbReference type="PANTHER" id="PTHR47649:SF1">
    <property type="entry name" value="RIBONUCLEASE D"/>
    <property type="match status" value="1"/>
</dbReference>
<dbReference type="PANTHER" id="PTHR47649">
    <property type="entry name" value="RIBONUCLEASE D"/>
    <property type="match status" value="1"/>
</dbReference>
<evidence type="ECO:0000256" key="3">
    <source>
        <dbReference type="ARBA" id="ARBA00022722"/>
    </source>
</evidence>
<dbReference type="InterPro" id="IPR012337">
    <property type="entry name" value="RNaseH-like_sf"/>
</dbReference>
<feature type="domain" description="HRDC" evidence="6">
    <location>
        <begin position="217"/>
        <end position="297"/>
    </location>
</feature>
<keyword evidence="3" id="KW-0540">Nuclease</keyword>
<dbReference type="Pfam" id="PF01612">
    <property type="entry name" value="DNA_pol_A_exo1"/>
    <property type="match status" value="1"/>
</dbReference>
<evidence type="ECO:0000256" key="1">
    <source>
        <dbReference type="ARBA" id="ARBA00022490"/>
    </source>
</evidence>
<dbReference type="GO" id="GO:0000166">
    <property type="term" value="F:nucleotide binding"/>
    <property type="evidence" value="ECO:0007669"/>
    <property type="project" value="InterPro"/>
</dbReference>
<dbReference type="Gene3D" id="3.30.420.10">
    <property type="entry name" value="Ribonuclease H-like superfamily/Ribonuclease H"/>
    <property type="match status" value="1"/>
</dbReference>
<keyword evidence="5" id="KW-0269">Exonuclease</keyword>
<dbReference type="OrthoDB" id="9800549at2"/>
<dbReference type="CDD" id="cd06142">
    <property type="entry name" value="RNaseD_exo"/>
    <property type="match status" value="1"/>
</dbReference>
<comment type="caution">
    <text evidence="7">The sequence shown here is derived from an EMBL/GenBank/DDBJ whole genome shotgun (WGS) entry which is preliminary data.</text>
</comment>
<dbReference type="STRING" id="1524254.PHACT_00785"/>
<dbReference type="InterPro" id="IPR002562">
    <property type="entry name" value="3'-5'_exonuclease_dom"/>
</dbReference>
<keyword evidence="2" id="KW-0819">tRNA processing</keyword>
<dbReference type="Pfam" id="PF00570">
    <property type="entry name" value="HRDC"/>
    <property type="match status" value="1"/>
</dbReference>
<name>A0A1E8CHW9_9GAMM</name>
<gene>
    <name evidence="7" type="ORF">PHACT_00785</name>
</gene>
<dbReference type="PROSITE" id="PS50967">
    <property type="entry name" value="HRDC"/>
    <property type="match status" value="1"/>
</dbReference>
<evidence type="ECO:0000313" key="8">
    <source>
        <dbReference type="Proteomes" id="UP000175669"/>
    </source>
</evidence>
<dbReference type="EMBL" id="MASR01000001">
    <property type="protein sequence ID" value="OFE11857.1"/>
    <property type="molecule type" value="Genomic_DNA"/>
</dbReference>
<dbReference type="InterPro" id="IPR044876">
    <property type="entry name" value="HRDC_dom_sf"/>
</dbReference>
<accession>A0A1E8CHW9</accession>
<dbReference type="InterPro" id="IPR002121">
    <property type="entry name" value="HRDC_dom"/>
</dbReference>